<reference evidence="2 3" key="1">
    <citation type="submission" date="2023-03" db="EMBL/GenBank/DDBJ databases">
        <title>Muricauda XX sp. nov. and Muricauda XXX sp. nov., two novel species isolated from Okinawa Trough.</title>
        <authorList>
            <person name="Cao W."/>
            <person name="Deng X."/>
        </authorList>
    </citation>
    <scope>NUCLEOTIDE SEQUENCE [LARGE SCALE GENOMIC DNA]</scope>
    <source>
        <strain evidence="2 3">334s03</strain>
    </source>
</reference>
<feature type="signal peptide" evidence="1">
    <location>
        <begin position="1"/>
        <end position="33"/>
    </location>
</feature>
<evidence type="ECO:0000256" key="1">
    <source>
        <dbReference type="SAM" id="SignalP"/>
    </source>
</evidence>
<organism evidence="2 3">
    <name type="scientific">Flagellimonas yonaguniensis</name>
    <dbReference type="NCBI Taxonomy" id="3031325"/>
    <lineage>
        <taxon>Bacteria</taxon>
        <taxon>Pseudomonadati</taxon>
        <taxon>Bacteroidota</taxon>
        <taxon>Flavobacteriia</taxon>
        <taxon>Flavobacteriales</taxon>
        <taxon>Flavobacteriaceae</taxon>
        <taxon>Flagellimonas</taxon>
    </lineage>
</organism>
<name>A0ABT5XXZ8_9FLAO</name>
<evidence type="ECO:0000313" key="2">
    <source>
        <dbReference type="EMBL" id="MDF0715963.1"/>
    </source>
</evidence>
<sequence length="257" mass="27284">MKHLILPANLTKRNNLILLGLMALALSVTSCSKEDDSTDGTESSITEEEAAEAIAMSVSPESGGMIEQTNQAIYILEDDNSASSKAEDYECGVEYGSSYNISGQSANVTYSASLAWNWIVDCGTGIIPSAADFDLTGTSSYDGPRISSDASTTATINIQNLEDEQSSYIVNETFSIAGSQESYIRNENAFTSTIDLSTTDLTVLKSNYNIASGTISVSFHGVASNGNSYDYSGILVFTGNQTATLTMGSGNTYELAW</sequence>
<accession>A0ABT5XXZ8</accession>
<evidence type="ECO:0008006" key="4">
    <source>
        <dbReference type="Google" id="ProtNLM"/>
    </source>
</evidence>
<proteinExistence type="predicted"/>
<dbReference type="EMBL" id="JARFVB010000003">
    <property type="protein sequence ID" value="MDF0715963.1"/>
    <property type="molecule type" value="Genomic_DNA"/>
</dbReference>
<dbReference type="PROSITE" id="PS51257">
    <property type="entry name" value="PROKAR_LIPOPROTEIN"/>
    <property type="match status" value="1"/>
</dbReference>
<comment type="caution">
    <text evidence="2">The sequence shown here is derived from an EMBL/GenBank/DDBJ whole genome shotgun (WGS) entry which is preliminary data.</text>
</comment>
<feature type="chain" id="PRO_5045761285" description="Lipoprotein" evidence="1">
    <location>
        <begin position="34"/>
        <end position="257"/>
    </location>
</feature>
<keyword evidence="3" id="KW-1185">Reference proteome</keyword>
<dbReference type="RefSeq" id="WP_275615208.1">
    <property type="nucleotide sequence ID" value="NZ_JARFVB010000003.1"/>
</dbReference>
<evidence type="ECO:0000313" key="3">
    <source>
        <dbReference type="Proteomes" id="UP001221366"/>
    </source>
</evidence>
<gene>
    <name evidence="2" type="ORF">PY092_07380</name>
</gene>
<keyword evidence="1" id="KW-0732">Signal</keyword>
<dbReference type="Proteomes" id="UP001221366">
    <property type="component" value="Unassembled WGS sequence"/>
</dbReference>
<protein>
    <recommendedName>
        <fullName evidence="4">Lipoprotein</fullName>
    </recommendedName>
</protein>